<gene>
    <name evidence="1" type="ORF">PCOR1329_LOCUS83910</name>
</gene>
<proteinExistence type="predicted"/>
<name>A0ABN9Y9Y9_9DINO</name>
<evidence type="ECO:0000313" key="1">
    <source>
        <dbReference type="EMBL" id="CAK0909527.1"/>
    </source>
</evidence>
<evidence type="ECO:0000313" key="2">
    <source>
        <dbReference type="Proteomes" id="UP001189429"/>
    </source>
</evidence>
<reference evidence="1" key="1">
    <citation type="submission" date="2023-10" db="EMBL/GenBank/DDBJ databases">
        <authorList>
            <person name="Chen Y."/>
            <person name="Shah S."/>
            <person name="Dougan E. K."/>
            <person name="Thang M."/>
            <person name="Chan C."/>
        </authorList>
    </citation>
    <scope>NUCLEOTIDE SEQUENCE [LARGE SCALE GENOMIC DNA]</scope>
</reference>
<protein>
    <submittedName>
        <fullName evidence="1">Uncharacterized protein</fullName>
    </submittedName>
</protein>
<dbReference type="EMBL" id="CAUYUJ010022211">
    <property type="protein sequence ID" value="CAK0909527.1"/>
    <property type="molecule type" value="Genomic_DNA"/>
</dbReference>
<feature type="non-terminal residue" evidence="1">
    <location>
        <position position="136"/>
    </location>
</feature>
<feature type="non-terminal residue" evidence="1">
    <location>
        <position position="1"/>
    </location>
</feature>
<sequence length="136" mass="15443">RRPNNLAMKFQKYLRGVQQSSAALRHIDYKSFKVEIKSLCERVAAGQLTRQAASDGFSRRLEAELTEVACAWEACLWELRERVEELFASADMFLSGDAAHGALCEPLGPMRLLEPMRAWLLLSALADALRRHRLLQ</sequence>
<organism evidence="1 2">
    <name type="scientific">Prorocentrum cordatum</name>
    <dbReference type="NCBI Taxonomy" id="2364126"/>
    <lineage>
        <taxon>Eukaryota</taxon>
        <taxon>Sar</taxon>
        <taxon>Alveolata</taxon>
        <taxon>Dinophyceae</taxon>
        <taxon>Prorocentrales</taxon>
        <taxon>Prorocentraceae</taxon>
        <taxon>Prorocentrum</taxon>
    </lineage>
</organism>
<accession>A0ABN9Y9Y9</accession>
<dbReference type="Proteomes" id="UP001189429">
    <property type="component" value="Unassembled WGS sequence"/>
</dbReference>
<comment type="caution">
    <text evidence="1">The sequence shown here is derived from an EMBL/GenBank/DDBJ whole genome shotgun (WGS) entry which is preliminary data.</text>
</comment>
<keyword evidence="2" id="KW-1185">Reference proteome</keyword>